<dbReference type="Proteomes" id="UP000076532">
    <property type="component" value="Unassembled WGS sequence"/>
</dbReference>
<sequence length="416" mass="46192">MASLQSPDESDSRTTTFNTHHTSGGTVINVNGNCSIQGNHTVAQINHFISSPSPEQTRMLERLRETHNMHTVTPSLGTEAHGPIRGPSTAPTAAPHVTINNVEAHTSAQDASIEIQSGSASFRNFTGDVASLRRMLTLSELAVRVYQRTPLAQALNHFIIAEAERCRQLLKDLFNNLSDYRHALPAVLFHFIRQYVWSKAREGGTVGDLNSKLRKCHGSFAACILGLGRSFAGDALVKRGDYRILKQDDDQVITPSELSTVIRPGMTVEMSIVLPKDVAAVSNMREVCQRLERDPIPEERPFFRRICMLLMHTIVPARQELHNYLQALYRKSDVLNIPVQEVNRGVWRADVLIHGSLVVQATGPNAHDAREEGAARALMQHREWWFKSVPTSSALSINIPLTTGQLAQVPKKERLG</sequence>
<keyword evidence="4" id="KW-1185">Reference proteome</keyword>
<feature type="domain" description="Ubiquitin-like" evidence="2">
    <location>
        <begin position="224"/>
        <end position="274"/>
    </location>
</feature>
<dbReference type="InterPro" id="IPR054464">
    <property type="entry name" value="ULD_fung"/>
</dbReference>
<protein>
    <recommendedName>
        <fullName evidence="2">Ubiquitin-like domain-containing protein</fullName>
    </recommendedName>
</protein>
<dbReference type="AlphaFoldDB" id="A0A166Q430"/>
<proteinExistence type="predicted"/>
<evidence type="ECO:0000259" key="2">
    <source>
        <dbReference type="Pfam" id="PF22893"/>
    </source>
</evidence>
<dbReference type="Pfam" id="PF22893">
    <property type="entry name" value="ULD_2"/>
    <property type="match status" value="1"/>
</dbReference>
<feature type="region of interest" description="Disordered" evidence="1">
    <location>
        <begin position="1"/>
        <end position="25"/>
    </location>
</feature>
<name>A0A166Q430_9AGAM</name>
<evidence type="ECO:0000313" key="4">
    <source>
        <dbReference type="Proteomes" id="UP000076532"/>
    </source>
</evidence>
<evidence type="ECO:0000256" key="1">
    <source>
        <dbReference type="SAM" id="MobiDB-lite"/>
    </source>
</evidence>
<gene>
    <name evidence="3" type="ORF">FIBSPDRAFT_928415</name>
</gene>
<dbReference type="EMBL" id="KV417512">
    <property type="protein sequence ID" value="KZP26730.1"/>
    <property type="molecule type" value="Genomic_DNA"/>
</dbReference>
<reference evidence="3 4" key="1">
    <citation type="journal article" date="2016" name="Mol. Biol. Evol.">
        <title>Comparative Genomics of Early-Diverging Mushroom-Forming Fungi Provides Insights into the Origins of Lignocellulose Decay Capabilities.</title>
        <authorList>
            <person name="Nagy L.G."/>
            <person name="Riley R."/>
            <person name="Tritt A."/>
            <person name="Adam C."/>
            <person name="Daum C."/>
            <person name="Floudas D."/>
            <person name="Sun H."/>
            <person name="Yadav J.S."/>
            <person name="Pangilinan J."/>
            <person name="Larsson K.H."/>
            <person name="Matsuura K."/>
            <person name="Barry K."/>
            <person name="Labutti K."/>
            <person name="Kuo R."/>
            <person name="Ohm R.A."/>
            <person name="Bhattacharya S.S."/>
            <person name="Shirouzu T."/>
            <person name="Yoshinaga Y."/>
            <person name="Martin F.M."/>
            <person name="Grigoriev I.V."/>
            <person name="Hibbett D.S."/>
        </authorList>
    </citation>
    <scope>NUCLEOTIDE SEQUENCE [LARGE SCALE GENOMIC DNA]</scope>
    <source>
        <strain evidence="3 4">CBS 109695</strain>
    </source>
</reference>
<evidence type="ECO:0000313" key="3">
    <source>
        <dbReference type="EMBL" id="KZP26730.1"/>
    </source>
</evidence>
<dbReference type="OrthoDB" id="3055369at2759"/>
<accession>A0A166Q430</accession>
<organism evidence="3 4">
    <name type="scientific">Athelia psychrophila</name>
    <dbReference type="NCBI Taxonomy" id="1759441"/>
    <lineage>
        <taxon>Eukaryota</taxon>
        <taxon>Fungi</taxon>
        <taxon>Dikarya</taxon>
        <taxon>Basidiomycota</taxon>
        <taxon>Agaricomycotina</taxon>
        <taxon>Agaricomycetes</taxon>
        <taxon>Agaricomycetidae</taxon>
        <taxon>Atheliales</taxon>
        <taxon>Atheliaceae</taxon>
        <taxon>Athelia</taxon>
    </lineage>
</organism>